<dbReference type="Proteomes" id="UP000806542">
    <property type="component" value="Unassembled WGS sequence"/>
</dbReference>
<sequence>MENDGSMRRATEERGMALRIKHGFILKEIAGEYYAIPVDESYESFGAMIALNETGAFLWQELETECSVSALQEALVKKYGIEDALAGKAVQGFLDSLREKSLLEGEAR</sequence>
<reference evidence="1" key="1">
    <citation type="submission" date="2020-10" db="EMBL/GenBank/DDBJ databases">
        <title>ChiBAC.</title>
        <authorList>
            <person name="Zenner C."/>
            <person name="Hitch T.C.A."/>
            <person name="Clavel T."/>
        </authorList>
    </citation>
    <scope>NUCLEOTIDE SEQUENCE</scope>
    <source>
        <strain evidence="1">DSM 107454</strain>
    </source>
</reference>
<keyword evidence="2" id="KW-1185">Reference proteome</keyword>
<dbReference type="Pfam" id="PF05402">
    <property type="entry name" value="PqqD"/>
    <property type="match status" value="1"/>
</dbReference>
<name>A0A9D5R825_9FIRM</name>
<dbReference type="EMBL" id="JADCKB010000005">
    <property type="protein sequence ID" value="MBE5039520.1"/>
    <property type="molecule type" value="Genomic_DNA"/>
</dbReference>
<comment type="caution">
    <text evidence="1">The sequence shown here is derived from an EMBL/GenBank/DDBJ whole genome shotgun (WGS) entry which is preliminary data.</text>
</comment>
<organism evidence="1 2">
    <name type="scientific">Ructibacterium gallinarum</name>
    <dbReference type="NCBI Taxonomy" id="2779355"/>
    <lineage>
        <taxon>Bacteria</taxon>
        <taxon>Bacillati</taxon>
        <taxon>Bacillota</taxon>
        <taxon>Clostridia</taxon>
        <taxon>Eubacteriales</taxon>
        <taxon>Oscillospiraceae</taxon>
        <taxon>Ructibacterium</taxon>
    </lineage>
</organism>
<evidence type="ECO:0000313" key="1">
    <source>
        <dbReference type="EMBL" id="MBE5039520.1"/>
    </source>
</evidence>
<dbReference type="Gene3D" id="1.10.10.1150">
    <property type="entry name" value="Coenzyme PQQ synthesis protein D (PqqD)"/>
    <property type="match status" value="1"/>
</dbReference>
<evidence type="ECO:0000313" key="2">
    <source>
        <dbReference type="Proteomes" id="UP000806542"/>
    </source>
</evidence>
<dbReference type="InterPro" id="IPR041881">
    <property type="entry name" value="PqqD_sf"/>
</dbReference>
<dbReference type="AlphaFoldDB" id="A0A9D5R825"/>
<proteinExistence type="predicted"/>
<gene>
    <name evidence="1" type="ORF">INF28_03460</name>
</gene>
<accession>A0A9D5R825</accession>
<protein>
    <submittedName>
        <fullName evidence="1">PqqD family protein</fullName>
    </submittedName>
</protein>
<dbReference type="InterPro" id="IPR008792">
    <property type="entry name" value="PQQD"/>
</dbReference>